<dbReference type="Pfam" id="PF13966">
    <property type="entry name" value="zf-RVT"/>
    <property type="match status" value="1"/>
</dbReference>
<dbReference type="PANTHER" id="PTHR33116:SF76">
    <property type="entry name" value="DUF4283 DOMAIN-CONTAINING PROTEIN"/>
    <property type="match status" value="1"/>
</dbReference>
<dbReference type="EMBL" id="VEPZ02001118">
    <property type="protein sequence ID" value="KAE8693577.1"/>
    <property type="molecule type" value="Genomic_DNA"/>
</dbReference>
<evidence type="ECO:0000313" key="3">
    <source>
        <dbReference type="Proteomes" id="UP000436088"/>
    </source>
</evidence>
<evidence type="ECO:0000313" key="2">
    <source>
        <dbReference type="EMBL" id="KAE8693577.1"/>
    </source>
</evidence>
<name>A0A6A2ZQ88_HIBSY</name>
<evidence type="ECO:0000259" key="1">
    <source>
        <dbReference type="Pfam" id="PF13966"/>
    </source>
</evidence>
<dbReference type="Proteomes" id="UP000436088">
    <property type="component" value="Unassembled WGS sequence"/>
</dbReference>
<comment type="caution">
    <text evidence="2">The sequence shown here is derived from an EMBL/GenBank/DDBJ whole genome shotgun (WGS) entry which is preliminary data.</text>
</comment>
<reference evidence="2" key="1">
    <citation type="submission" date="2019-09" db="EMBL/GenBank/DDBJ databases">
        <title>Draft genome information of white flower Hibiscus syriacus.</title>
        <authorList>
            <person name="Kim Y.-M."/>
        </authorList>
    </citation>
    <scope>NUCLEOTIDE SEQUENCE [LARGE SCALE GENOMIC DNA]</scope>
    <source>
        <strain evidence="2">YM2019G1</strain>
    </source>
</reference>
<dbReference type="InterPro" id="IPR026960">
    <property type="entry name" value="RVT-Znf"/>
</dbReference>
<gene>
    <name evidence="2" type="ORF">F3Y22_tig00110809pilonHSYRG00241</name>
</gene>
<keyword evidence="3" id="KW-1185">Reference proteome</keyword>
<organism evidence="2 3">
    <name type="scientific">Hibiscus syriacus</name>
    <name type="common">Rose of Sharon</name>
    <dbReference type="NCBI Taxonomy" id="106335"/>
    <lineage>
        <taxon>Eukaryota</taxon>
        <taxon>Viridiplantae</taxon>
        <taxon>Streptophyta</taxon>
        <taxon>Embryophyta</taxon>
        <taxon>Tracheophyta</taxon>
        <taxon>Spermatophyta</taxon>
        <taxon>Magnoliopsida</taxon>
        <taxon>eudicotyledons</taxon>
        <taxon>Gunneridae</taxon>
        <taxon>Pentapetalae</taxon>
        <taxon>rosids</taxon>
        <taxon>malvids</taxon>
        <taxon>Malvales</taxon>
        <taxon>Malvaceae</taxon>
        <taxon>Malvoideae</taxon>
        <taxon>Hibiscus</taxon>
    </lineage>
</organism>
<proteinExistence type="predicted"/>
<protein>
    <recommendedName>
        <fullName evidence="1">Reverse transcriptase zinc-binding domain-containing protein</fullName>
    </recommendedName>
</protein>
<dbReference type="AlphaFoldDB" id="A0A6A2ZQ88"/>
<accession>A0A6A2ZQ88</accession>
<feature type="domain" description="Reverse transcriptase zinc-binding" evidence="1">
    <location>
        <begin position="286"/>
        <end position="365"/>
    </location>
</feature>
<sequence length="451" mass="51455">MNVLFSFNVAAKNGIFRFHTKCKETSLTYLCFADDLLLFCHGLLDSILGVVSILEKFYEFSGLRLNALKSELFVCGVPVSLLDQIQSAIGFKIGQLPVRYLRVSLVTRKLTSKDCSALLVKIKNRIDHWSSRKLSFGGRLQLVKSVLSSIFGYWSRQIILPKGVVNDIEKLCMRFFWKSSDTTARGARVSWSQICSLKSEGGLGLRRLVDWSKACCLMLVKNILAGEGSLWIAWIKDYCFKSLDYWNVDRKPHFSWILNKLIKLREEARRLFISVSIWPQIKGGWIWDRICDRRDKVGWHRLIWFPSHIPKFSIIAWMVILDRLPTKDRLARFGIVTVNVCGLCGDNQESRNHLFLECSFARVIWKAILHACGLQLQLLTCWDNAMHWMISNLKGEDFMELVGAHEKALSTIDAAETGTVAEQSIGEGPEGDDATESVYGKFQNGKEKWGL</sequence>
<dbReference type="PANTHER" id="PTHR33116">
    <property type="entry name" value="REVERSE TRANSCRIPTASE ZINC-BINDING DOMAIN-CONTAINING PROTEIN-RELATED-RELATED"/>
    <property type="match status" value="1"/>
</dbReference>